<dbReference type="Gene3D" id="1.25.40.10">
    <property type="entry name" value="Tetratricopeptide repeat domain"/>
    <property type="match status" value="3"/>
</dbReference>
<dbReference type="STRING" id="413434.SAMN04488132_102480"/>
<keyword evidence="9" id="KW-0812">Transmembrane</keyword>
<gene>
    <name evidence="11" type="ORF">SAMN04488132_102480</name>
</gene>
<accession>A0A1T4LFU4</accession>
<keyword evidence="12" id="KW-1185">Reference proteome</keyword>
<evidence type="ECO:0000313" key="11">
    <source>
        <dbReference type="EMBL" id="SJZ53563.1"/>
    </source>
</evidence>
<evidence type="ECO:0000313" key="12">
    <source>
        <dbReference type="Proteomes" id="UP000190888"/>
    </source>
</evidence>
<dbReference type="Gene3D" id="3.30.565.10">
    <property type="entry name" value="Histidine kinase-like ATPase, C-terminal domain"/>
    <property type="match status" value="1"/>
</dbReference>
<evidence type="ECO:0000256" key="8">
    <source>
        <dbReference type="PROSITE-ProRule" id="PRU00339"/>
    </source>
</evidence>
<dbReference type="InterPro" id="IPR005467">
    <property type="entry name" value="His_kinase_dom"/>
</dbReference>
<evidence type="ECO:0000256" key="3">
    <source>
        <dbReference type="ARBA" id="ARBA00022553"/>
    </source>
</evidence>
<dbReference type="PROSITE" id="PS50005">
    <property type="entry name" value="TPR"/>
    <property type="match status" value="2"/>
</dbReference>
<dbReference type="EC" id="2.7.13.3" evidence="2"/>
<dbReference type="GO" id="GO:0005524">
    <property type="term" value="F:ATP binding"/>
    <property type="evidence" value="ECO:0007669"/>
    <property type="project" value="UniProtKB-KW"/>
</dbReference>
<evidence type="ECO:0000259" key="10">
    <source>
        <dbReference type="PROSITE" id="PS50109"/>
    </source>
</evidence>
<dbReference type="AlphaFoldDB" id="A0A1T4LFU4"/>
<dbReference type="PROSITE" id="PS50109">
    <property type="entry name" value="HIS_KIN"/>
    <property type="match status" value="1"/>
</dbReference>
<keyword evidence="9" id="KW-1133">Transmembrane helix</keyword>
<name>A0A1T4LFU4_9BACT</name>
<dbReference type="InterPro" id="IPR036890">
    <property type="entry name" value="HATPase_C_sf"/>
</dbReference>
<dbReference type="InterPro" id="IPR011495">
    <property type="entry name" value="Sig_transdc_His_kin_sub2_dim/P"/>
</dbReference>
<proteinExistence type="predicted"/>
<dbReference type="SUPFAM" id="SSF55874">
    <property type="entry name" value="ATPase domain of HSP90 chaperone/DNA topoisomerase II/histidine kinase"/>
    <property type="match status" value="1"/>
</dbReference>
<keyword evidence="4" id="KW-0808">Transferase</keyword>
<sequence length="718" mass="81109">MRQLSWLLIFLVAVTLKVAGQGVTPAQLQAQIIAEKDNGRKAQLLLQLARMNLASNREQALAGMQEALGIYRESDNKAGILNVYLSLSTYYNGTNESQTGLSFDSMALKLASELDDKRSLFQVYSNMSIHYSKMDSLNLAFKAMQRALEYKSAMPPSPVTATLYSRLGNLYMRRGDLVKAIAYTDTAINLIRKISGPQQLLGSFIMNKANFLEQQGQFDEAAVLYYEAIRIKEKLNQPRDLLSSYGNLANFYSKINNQEERYKYLQLQLAIARAENDPRFEGIALSSLGDYHALKKQQDSAFWYFNTALAVLKKAKLELPQSNVYLNISRYYYSIEKYEEALKYVEMAEAINPPAGATRLSIGFDYLFKGNILNKLGRKKEAEALLLQSLNIHKKGKSGNLQSAYKALYEFYKSSGDYEEALKYQTDFMNARDSVFNTDVERNIVKARADYEIEKRENLLAIERKDKELRSVQLSKRNQLVWLLTGLLLALFAGLVLYMRSYHLKKKTASALAEKNERIEVLIRELHHRVKNNLQVVSSLLSLQSNRLSSKAAREAMDEGRSRVDAMAMIHQRLYMNDDLAAVDMEDYLKKLSQSLASTFGFSNSIVETNVALKSPTMDIDMAVPIGLIVNELATNAFKHAFATVTDPRLSVSLNMQDEKTMNLRIADNGTGITNTELDGKEQSFGMKLVRTLVKQLGATMEVTQRNGTIFDIRISTS</sequence>
<dbReference type="PANTHER" id="PTHR41523:SF8">
    <property type="entry name" value="ETHYLENE RESPONSE SENSOR PROTEIN"/>
    <property type="match status" value="1"/>
</dbReference>
<dbReference type="GO" id="GO:0004673">
    <property type="term" value="F:protein histidine kinase activity"/>
    <property type="evidence" value="ECO:0007669"/>
    <property type="project" value="UniProtKB-EC"/>
</dbReference>
<evidence type="ECO:0000256" key="1">
    <source>
        <dbReference type="ARBA" id="ARBA00000085"/>
    </source>
</evidence>
<feature type="repeat" description="TPR" evidence="8">
    <location>
        <begin position="161"/>
        <end position="194"/>
    </location>
</feature>
<dbReference type="SUPFAM" id="SSF48452">
    <property type="entry name" value="TPR-like"/>
    <property type="match status" value="2"/>
</dbReference>
<dbReference type="Gene3D" id="3.30.450.20">
    <property type="entry name" value="PAS domain"/>
    <property type="match status" value="1"/>
</dbReference>
<dbReference type="InterPro" id="IPR003594">
    <property type="entry name" value="HATPase_dom"/>
</dbReference>
<evidence type="ECO:0000256" key="2">
    <source>
        <dbReference type="ARBA" id="ARBA00012438"/>
    </source>
</evidence>
<feature type="repeat" description="TPR" evidence="8">
    <location>
        <begin position="322"/>
        <end position="355"/>
    </location>
</feature>
<dbReference type="InterPro" id="IPR011990">
    <property type="entry name" value="TPR-like_helical_dom_sf"/>
</dbReference>
<evidence type="ECO:0000256" key="4">
    <source>
        <dbReference type="ARBA" id="ARBA00022679"/>
    </source>
</evidence>
<keyword evidence="6 11" id="KW-0418">Kinase</keyword>
<dbReference type="PANTHER" id="PTHR41523">
    <property type="entry name" value="TWO-COMPONENT SYSTEM SENSOR PROTEIN"/>
    <property type="match status" value="1"/>
</dbReference>
<comment type="catalytic activity">
    <reaction evidence="1">
        <text>ATP + protein L-histidine = ADP + protein N-phospho-L-histidine.</text>
        <dbReference type="EC" id="2.7.13.3"/>
    </reaction>
</comment>
<dbReference type="SMART" id="SM00387">
    <property type="entry name" value="HATPase_c"/>
    <property type="match status" value="1"/>
</dbReference>
<dbReference type="RefSeq" id="WP_078830417.1">
    <property type="nucleotide sequence ID" value="NZ_FUWH01000002.1"/>
</dbReference>
<evidence type="ECO:0000256" key="5">
    <source>
        <dbReference type="ARBA" id="ARBA00022741"/>
    </source>
</evidence>
<reference evidence="11 12" key="1">
    <citation type="submission" date="2017-02" db="EMBL/GenBank/DDBJ databases">
        <authorList>
            <person name="Peterson S.W."/>
        </authorList>
    </citation>
    <scope>NUCLEOTIDE SEQUENCE [LARGE SCALE GENOMIC DNA]</scope>
    <source>
        <strain evidence="11 12">DSM 22335</strain>
    </source>
</reference>
<feature type="domain" description="Histidine kinase" evidence="10">
    <location>
        <begin position="525"/>
        <end position="718"/>
    </location>
</feature>
<dbReference type="Proteomes" id="UP000190888">
    <property type="component" value="Unassembled WGS sequence"/>
</dbReference>
<evidence type="ECO:0000256" key="6">
    <source>
        <dbReference type="ARBA" id="ARBA00022777"/>
    </source>
</evidence>
<feature type="transmembrane region" description="Helical" evidence="9">
    <location>
        <begin position="480"/>
        <end position="498"/>
    </location>
</feature>
<evidence type="ECO:0000256" key="7">
    <source>
        <dbReference type="ARBA" id="ARBA00022840"/>
    </source>
</evidence>
<evidence type="ECO:0000256" key="9">
    <source>
        <dbReference type="SAM" id="Phobius"/>
    </source>
</evidence>
<dbReference type="Pfam" id="PF02518">
    <property type="entry name" value="HATPase_c"/>
    <property type="match status" value="1"/>
</dbReference>
<keyword evidence="9" id="KW-0472">Membrane</keyword>
<keyword evidence="5" id="KW-0547">Nucleotide-binding</keyword>
<keyword evidence="7" id="KW-0067">ATP-binding</keyword>
<keyword evidence="3" id="KW-0597">Phosphoprotein</keyword>
<dbReference type="EMBL" id="FUWH01000002">
    <property type="protein sequence ID" value="SJZ53563.1"/>
    <property type="molecule type" value="Genomic_DNA"/>
</dbReference>
<dbReference type="SMART" id="SM00028">
    <property type="entry name" value="TPR"/>
    <property type="match status" value="6"/>
</dbReference>
<organism evidence="11 12">
    <name type="scientific">Sediminibacterium ginsengisoli</name>
    <dbReference type="NCBI Taxonomy" id="413434"/>
    <lineage>
        <taxon>Bacteria</taxon>
        <taxon>Pseudomonadati</taxon>
        <taxon>Bacteroidota</taxon>
        <taxon>Chitinophagia</taxon>
        <taxon>Chitinophagales</taxon>
        <taxon>Chitinophagaceae</taxon>
        <taxon>Sediminibacterium</taxon>
    </lineage>
</organism>
<dbReference type="OrthoDB" id="1223659at2"/>
<dbReference type="Pfam" id="PF07568">
    <property type="entry name" value="HisKA_2"/>
    <property type="match status" value="1"/>
</dbReference>
<protein>
    <recommendedName>
        <fullName evidence="2">histidine kinase</fullName>
        <ecNumber evidence="2">2.7.13.3</ecNumber>
    </recommendedName>
</protein>
<dbReference type="InterPro" id="IPR019734">
    <property type="entry name" value="TPR_rpt"/>
</dbReference>
<keyword evidence="8" id="KW-0802">TPR repeat</keyword>
<dbReference type="Pfam" id="PF13424">
    <property type="entry name" value="TPR_12"/>
    <property type="match status" value="1"/>
</dbReference>